<dbReference type="RefSeq" id="WP_228103394.1">
    <property type="nucleotide sequence ID" value="NZ_CP101637.1"/>
</dbReference>
<protein>
    <recommendedName>
        <fullName evidence="4">Phage holin family protein</fullName>
    </recommendedName>
</protein>
<evidence type="ECO:0000256" key="1">
    <source>
        <dbReference type="SAM" id="Phobius"/>
    </source>
</evidence>
<sequence length="83" mass="9707">MHNVSNNIIILISTIICYILLNKFYTYKSYENNKYIKIKSLMYAFIFMLIFYIKEVIGTSGSILLGALGIYLVNNILCKYFEN</sequence>
<name>A0ABY9PZR4_9FIRM</name>
<reference evidence="2 3" key="1">
    <citation type="submission" date="2022-07" db="EMBL/GenBank/DDBJ databases">
        <title>Genome sequence of Terrisporobacter mayombei DSM6539.</title>
        <authorList>
            <person name="Boeer T."/>
            <person name="Bengelsdorf F.R."/>
            <person name="Daniel R."/>
            <person name="Poehlein A."/>
        </authorList>
    </citation>
    <scope>NUCLEOTIDE SEQUENCE [LARGE SCALE GENOMIC DNA]</scope>
    <source>
        <strain evidence="2 3">DSM 6539</strain>
    </source>
</reference>
<dbReference type="Proteomes" id="UP001235030">
    <property type="component" value="Chromosome"/>
</dbReference>
<evidence type="ECO:0000313" key="3">
    <source>
        <dbReference type="Proteomes" id="UP001235030"/>
    </source>
</evidence>
<evidence type="ECO:0008006" key="4">
    <source>
        <dbReference type="Google" id="ProtNLM"/>
    </source>
</evidence>
<evidence type="ECO:0000313" key="2">
    <source>
        <dbReference type="EMBL" id="WMT81215.1"/>
    </source>
</evidence>
<keyword evidence="1" id="KW-1133">Transmembrane helix</keyword>
<proteinExistence type="predicted"/>
<gene>
    <name evidence="2" type="ORF">TEMA_15490</name>
</gene>
<keyword evidence="3" id="KW-1185">Reference proteome</keyword>
<keyword evidence="1" id="KW-0812">Transmembrane</keyword>
<feature type="transmembrane region" description="Helical" evidence="1">
    <location>
        <begin position="6"/>
        <end position="24"/>
    </location>
</feature>
<dbReference type="EMBL" id="CP101637">
    <property type="protein sequence ID" value="WMT81215.1"/>
    <property type="molecule type" value="Genomic_DNA"/>
</dbReference>
<organism evidence="2 3">
    <name type="scientific">Terrisporobacter mayombei</name>
    <dbReference type="NCBI Taxonomy" id="1541"/>
    <lineage>
        <taxon>Bacteria</taxon>
        <taxon>Bacillati</taxon>
        <taxon>Bacillota</taxon>
        <taxon>Clostridia</taxon>
        <taxon>Peptostreptococcales</taxon>
        <taxon>Peptostreptococcaceae</taxon>
        <taxon>Terrisporobacter</taxon>
    </lineage>
</organism>
<feature type="transmembrane region" description="Helical" evidence="1">
    <location>
        <begin position="59"/>
        <end position="77"/>
    </location>
</feature>
<accession>A0ABY9PZR4</accession>
<keyword evidence="1" id="KW-0472">Membrane</keyword>
<feature type="transmembrane region" description="Helical" evidence="1">
    <location>
        <begin position="36"/>
        <end position="53"/>
    </location>
</feature>